<accession>A0A8C8ZD19</accession>
<dbReference type="GeneTree" id="ENSGT00610000087444"/>
<dbReference type="Ensembl" id="ENSPSMT00000018059.1">
    <property type="protein sequence ID" value="ENSPSMP00000015563.1"/>
    <property type="gene ID" value="ENSPSMG00000011071.1"/>
</dbReference>
<evidence type="ECO:0000313" key="1">
    <source>
        <dbReference type="Ensembl" id="ENSPSMP00000015563.1"/>
    </source>
</evidence>
<organism evidence="1 2">
    <name type="scientific">Prolemur simus</name>
    <name type="common">Greater bamboo lemur</name>
    <name type="synonym">Hapalemur simus</name>
    <dbReference type="NCBI Taxonomy" id="1328070"/>
    <lineage>
        <taxon>Eukaryota</taxon>
        <taxon>Metazoa</taxon>
        <taxon>Chordata</taxon>
        <taxon>Craniata</taxon>
        <taxon>Vertebrata</taxon>
        <taxon>Euteleostomi</taxon>
        <taxon>Mammalia</taxon>
        <taxon>Eutheria</taxon>
        <taxon>Euarchontoglires</taxon>
        <taxon>Primates</taxon>
        <taxon>Strepsirrhini</taxon>
        <taxon>Lemuriformes</taxon>
        <taxon>Lemuridae</taxon>
        <taxon>Prolemur</taxon>
    </lineage>
</organism>
<protein>
    <submittedName>
        <fullName evidence="1">Chromosome 12 open reading frame 75</fullName>
    </submittedName>
</protein>
<gene>
    <name evidence="1" type="primary">C12orf75</name>
</gene>
<name>A0A8C8ZD19_PROSS</name>
<dbReference type="AlphaFoldDB" id="A0A8C8ZD19"/>
<reference evidence="1" key="1">
    <citation type="submission" date="2025-08" db="UniProtKB">
        <authorList>
            <consortium name="Ensembl"/>
        </authorList>
    </citation>
    <scope>IDENTIFICATION</scope>
</reference>
<dbReference type="Proteomes" id="UP000694414">
    <property type="component" value="Unplaced"/>
</dbReference>
<proteinExistence type="predicted"/>
<reference evidence="1" key="2">
    <citation type="submission" date="2025-09" db="UniProtKB">
        <authorList>
            <consortium name="Ensembl"/>
        </authorList>
    </citation>
    <scope>IDENTIFICATION</scope>
</reference>
<sequence length="45" mass="5007">MGCGNSTATSAGAGPEIMEEYMLACHPKLSIWCPIKQRLEKIRRK</sequence>
<evidence type="ECO:0000313" key="2">
    <source>
        <dbReference type="Proteomes" id="UP000694414"/>
    </source>
</evidence>
<keyword evidence="2" id="KW-1185">Reference proteome</keyword>